<sequence length="149" mass="16722">MKLTISSSQTLLLSASLGQRPSCYLSETCGETLEEEDGPAPKNINLDHTELDGPHKCKSFCQEVTSNVGSGYITTNISYTELAYTDREGKLYIFAKERARSTWIVVSIQHEQIAAYLPSRLETNRKLRSHIDPKSIYDILNLLAQLHCT</sequence>
<gene>
    <name evidence="1" type="ORF">PACLA_8A015153</name>
</gene>
<evidence type="ECO:0000313" key="2">
    <source>
        <dbReference type="Proteomes" id="UP001152795"/>
    </source>
</evidence>
<evidence type="ECO:0000313" key="1">
    <source>
        <dbReference type="EMBL" id="CAB3993941.1"/>
    </source>
</evidence>
<name>A0A7D9DVV9_PARCT</name>
<protein>
    <submittedName>
        <fullName evidence="1">Uncharacterized protein</fullName>
    </submittedName>
</protein>
<comment type="caution">
    <text evidence="1">The sequence shown here is derived from an EMBL/GenBank/DDBJ whole genome shotgun (WGS) entry which is preliminary data.</text>
</comment>
<dbReference type="AlphaFoldDB" id="A0A7D9DVV9"/>
<reference evidence="1" key="1">
    <citation type="submission" date="2020-04" db="EMBL/GenBank/DDBJ databases">
        <authorList>
            <person name="Alioto T."/>
            <person name="Alioto T."/>
            <person name="Gomez Garrido J."/>
        </authorList>
    </citation>
    <scope>NUCLEOTIDE SEQUENCE</scope>
    <source>
        <strain evidence="1">A484AB</strain>
    </source>
</reference>
<dbReference type="Proteomes" id="UP001152795">
    <property type="component" value="Unassembled WGS sequence"/>
</dbReference>
<proteinExistence type="predicted"/>
<dbReference type="EMBL" id="CACRXK020002360">
    <property type="protein sequence ID" value="CAB3993941.1"/>
    <property type="molecule type" value="Genomic_DNA"/>
</dbReference>
<organism evidence="1 2">
    <name type="scientific">Paramuricea clavata</name>
    <name type="common">Red gorgonian</name>
    <name type="synonym">Violescent sea-whip</name>
    <dbReference type="NCBI Taxonomy" id="317549"/>
    <lineage>
        <taxon>Eukaryota</taxon>
        <taxon>Metazoa</taxon>
        <taxon>Cnidaria</taxon>
        <taxon>Anthozoa</taxon>
        <taxon>Octocorallia</taxon>
        <taxon>Malacalcyonacea</taxon>
        <taxon>Plexauridae</taxon>
        <taxon>Paramuricea</taxon>
    </lineage>
</organism>
<accession>A0A7D9DVV9</accession>
<keyword evidence="2" id="KW-1185">Reference proteome</keyword>